<keyword evidence="3" id="KW-1185">Reference proteome</keyword>
<dbReference type="Gene3D" id="3.30.70.100">
    <property type="match status" value="1"/>
</dbReference>
<sequence>MAGSIHRLIYLSDVNRELFDSNALSGILKTAREKNQQLGISGMLICDYHHFLQVLEGDKDHVSGIYDVIAHDPRHTGVKLIEAVDTDTRLFGEWAMGFSRVIESSSGKLAELNAQEAIDLLKQYARNRDSGTAVS</sequence>
<dbReference type="Pfam" id="PF04940">
    <property type="entry name" value="BLUF"/>
    <property type="match status" value="1"/>
</dbReference>
<dbReference type="PROSITE" id="PS50925">
    <property type="entry name" value="BLUF"/>
    <property type="match status" value="1"/>
</dbReference>
<proteinExistence type="predicted"/>
<dbReference type="GO" id="GO:0009882">
    <property type="term" value="F:blue light photoreceptor activity"/>
    <property type="evidence" value="ECO:0007669"/>
    <property type="project" value="InterPro"/>
</dbReference>
<dbReference type="GO" id="GO:0071949">
    <property type="term" value="F:FAD binding"/>
    <property type="evidence" value="ECO:0007669"/>
    <property type="project" value="InterPro"/>
</dbReference>
<organism evidence="2 3">
    <name type="scientific">Alteromonas sediminis</name>
    <dbReference type="NCBI Taxonomy" id="2259342"/>
    <lineage>
        <taxon>Bacteria</taxon>
        <taxon>Pseudomonadati</taxon>
        <taxon>Pseudomonadota</taxon>
        <taxon>Gammaproteobacteria</taxon>
        <taxon>Alteromonadales</taxon>
        <taxon>Alteromonadaceae</taxon>
        <taxon>Alteromonas/Salinimonas group</taxon>
        <taxon>Alteromonas</taxon>
    </lineage>
</organism>
<reference evidence="2 3" key="1">
    <citation type="submission" date="2018-11" db="EMBL/GenBank/DDBJ databases">
        <authorList>
            <person name="Ye M.-Q."/>
            <person name="Du Z.-J."/>
        </authorList>
    </citation>
    <scope>NUCLEOTIDE SEQUENCE [LARGE SCALE GENOMIC DNA]</scope>
    <source>
        <strain evidence="2 3">U0105</strain>
    </source>
</reference>
<accession>A0A3N5YQE9</accession>
<comment type="caution">
    <text evidence="2">The sequence shown here is derived from an EMBL/GenBank/DDBJ whole genome shotgun (WGS) entry which is preliminary data.</text>
</comment>
<dbReference type="OrthoDB" id="557705at2"/>
<name>A0A3N5YQE9_9ALTE</name>
<dbReference type="AlphaFoldDB" id="A0A3N5YQE9"/>
<dbReference type="RefSeq" id="WP_124026342.1">
    <property type="nucleotide sequence ID" value="NZ_JBHRSN010000005.1"/>
</dbReference>
<feature type="domain" description="BLUF" evidence="1">
    <location>
        <begin position="5"/>
        <end position="97"/>
    </location>
</feature>
<evidence type="ECO:0000313" key="2">
    <source>
        <dbReference type="EMBL" id="RPJ68341.1"/>
    </source>
</evidence>
<dbReference type="InterPro" id="IPR036046">
    <property type="entry name" value="Acylphosphatase-like_dom_sf"/>
</dbReference>
<dbReference type="Proteomes" id="UP000275281">
    <property type="component" value="Unassembled WGS sequence"/>
</dbReference>
<evidence type="ECO:0000313" key="3">
    <source>
        <dbReference type="Proteomes" id="UP000275281"/>
    </source>
</evidence>
<protein>
    <submittedName>
        <fullName evidence="2">BLUF domain-containing protein</fullName>
    </submittedName>
</protein>
<dbReference type="InterPro" id="IPR007024">
    <property type="entry name" value="BLUF_domain"/>
</dbReference>
<evidence type="ECO:0000259" key="1">
    <source>
        <dbReference type="PROSITE" id="PS50925"/>
    </source>
</evidence>
<gene>
    <name evidence="2" type="ORF">DRW07_02725</name>
</gene>
<dbReference type="SUPFAM" id="SSF54975">
    <property type="entry name" value="Acylphosphatase/BLUF domain-like"/>
    <property type="match status" value="1"/>
</dbReference>
<dbReference type="SMART" id="SM01034">
    <property type="entry name" value="BLUF"/>
    <property type="match status" value="1"/>
</dbReference>
<dbReference type="EMBL" id="RPOK01000001">
    <property type="protein sequence ID" value="RPJ68341.1"/>
    <property type="molecule type" value="Genomic_DNA"/>
</dbReference>